<sequence length="97" mass="10102">MAMAPKMVGAFLLVLLALTASNAQVLPTPCCRFDCGDGKPECCDPGYVATPPVAAAAPGPAVKVGPAARSDSHRFNRKPARLIKLPYLRPCVVAQLA</sequence>
<gene>
    <name evidence="2" type="ORF">BRADI_1g70871v3</name>
</gene>
<dbReference type="Gramene" id="KQK23036">
    <property type="protein sequence ID" value="KQK23036"/>
    <property type="gene ID" value="BRADI_1g70871v3"/>
</dbReference>
<name>A0A0Q3KF02_BRADI</name>
<proteinExistence type="predicted"/>
<keyword evidence="4" id="KW-1185">Reference proteome</keyword>
<dbReference type="AlphaFoldDB" id="A0A0Q3KF02"/>
<accession>A0A0Q3KF02</accession>
<dbReference type="OrthoDB" id="695929at2759"/>
<evidence type="ECO:0000313" key="2">
    <source>
        <dbReference type="EMBL" id="KQK23036.1"/>
    </source>
</evidence>
<organism evidence="2">
    <name type="scientific">Brachypodium distachyon</name>
    <name type="common">Purple false brome</name>
    <name type="synonym">Trachynia distachya</name>
    <dbReference type="NCBI Taxonomy" id="15368"/>
    <lineage>
        <taxon>Eukaryota</taxon>
        <taxon>Viridiplantae</taxon>
        <taxon>Streptophyta</taxon>
        <taxon>Embryophyta</taxon>
        <taxon>Tracheophyta</taxon>
        <taxon>Spermatophyta</taxon>
        <taxon>Magnoliopsida</taxon>
        <taxon>Liliopsida</taxon>
        <taxon>Poales</taxon>
        <taxon>Poaceae</taxon>
        <taxon>BOP clade</taxon>
        <taxon>Pooideae</taxon>
        <taxon>Stipodae</taxon>
        <taxon>Brachypodieae</taxon>
        <taxon>Brachypodium</taxon>
    </lineage>
</organism>
<keyword evidence="1" id="KW-0732">Signal</keyword>
<feature type="signal peptide" evidence="1">
    <location>
        <begin position="1"/>
        <end position="23"/>
    </location>
</feature>
<dbReference type="Proteomes" id="UP000008810">
    <property type="component" value="Chromosome 1"/>
</dbReference>
<reference evidence="2" key="2">
    <citation type="submission" date="2017-06" db="EMBL/GenBank/DDBJ databases">
        <title>WGS assembly of Brachypodium distachyon.</title>
        <authorList>
            <consortium name="The International Brachypodium Initiative"/>
            <person name="Lucas S."/>
            <person name="Harmon-Smith M."/>
            <person name="Lail K."/>
            <person name="Tice H."/>
            <person name="Grimwood J."/>
            <person name="Bruce D."/>
            <person name="Barry K."/>
            <person name="Shu S."/>
            <person name="Lindquist E."/>
            <person name="Wang M."/>
            <person name="Pitluck S."/>
            <person name="Vogel J.P."/>
            <person name="Garvin D.F."/>
            <person name="Mockler T.C."/>
            <person name="Schmutz J."/>
            <person name="Rokhsar D."/>
            <person name="Bevan M.W."/>
        </authorList>
    </citation>
    <scope>NUCLEOTIDE SEQUENCE</scope>
    <source>
        <strain evidence="2">Bd21</strain>
    </source>
</reference>
<reference evidence="2 3" key="1">
    <citation type="journal article" date="2010" name="Nature">
        <title>Genome sequencing and analysis of the model grass Brachypodium distachyon.</title>
        <authorList>
            <consortium name="International Brachypodium Initiative"/>
        </authorList>
    </citation>
    <scope>NUCLEOTIDE SEQUENCE [LARGE SCALE GENOMIC DNA]</scope>
    <source>
        <strain evidence="2 3">Bd21</strain>
    </source>
</reference>
<reference evidence="3" key="3">
    <citation type="submission" date="2018-08" db="UniProtKB">
        <authorList>
            <consortium name="EnsemblPlants"/>
        </authorList>
    </citation>
    <scope>IDENTIFICATION</scope>
    <source>
        <strain evidence="3">cv. Bd21</strain>
    </source>
</reference>
<dbReference type="InParanoid" id="A0A0Q3KF02"/>
<dbReference type="EnsemblPlants" id="KQK23036">
    <property type="protein sequence ID" value="KQK23036"/>
    <property type="gene ID" value="BRADI_1g70871v3"/>
</dbReference>
<evidence type="ECO:0000313" key="4">
    <source>
        <dbReference type="Proteomes" id="UP000008810"/>
    </source>
</evidence>
<protein>
    <submittedName>
        <fullName evidence="2 3">Uncharacterized protein</fullName>
    </submittedName>
</protein>
<feature type="chain" id="PRO_5033238187" evidence="1">
    <location>
        <begin position="24"/>
        <end position="97"/>
    </location>
</feature>
<evidence type="ECO:0000256" key="1">
    <source>
        <dbReference type="SAM" id="SignalP"/>
    </source>
</evidence>
<evidence type="ECO:0000313" key="3">
    <source>
        <dbReference type="EnsemblPlants" id="KQK23036"/>
    </source>
</evidence>
<dbReference type="EMBL" id="CM000880">
    <property type="protein sequence ID" value="KQK23036.1"/>
    <property type="molecule type" value="Genomic_DNA"/>
</dbReference>